<feature type="domain" description="Thioredoxin" evidence="9">
    <location>
        <begin position="256"/>
        <end position="397"/>
    </location>
</feature>
<dbReference type="GO" id="GO:0003756">
    <property type="term" value="F:protein disulfide isomerase activity"/>
    <property type="evidence" value="ECO:0007669"/>
    <property type="project" value="UniProtKB-EC"/>
</dbReference>
<dbReference type="InterPro" id="IPR036249">
    <property type="entry name" value="Thioredoxin-like_sf"/>
</dbReference>
<keyword evidence="8" id="KW-0732">Signal</keyword>
<proteinExistence type="inferred from homology"/>
<keyword evidence="5" id="KW-0256">Endoplasmic reticulum</keyword>
<dbReference type="PROSITE" id="PS51352">
    <property type="entry name" value="THIOREDOXIN_2"/>
    <property type="match status" value="1"/>
</dbReference>
<feature type="chain" id="PRO_5008060392" description="protein disulfide-isomerase" evidence="8">
    <location>
        <begin position="21"/>
        <end position="425"/>
    </location>
</feature>
<comment type="caution">
    <text evidence="10">The sequence shown here is derived from an EMBL/GenBank/DDBJ whole genome shotgun (WGS) entry which is preliminary data.</text>
</comment>
<evidence type="ECO:0000256" key="1">
    <source>
        <dbReference type="ARBA" id="ARBA00001182"/>
    </source>
</evidence>
<evidence type="ECO:0000259" key="9">
    <source>
        <dbReference type="PROSITE" id="PS51352"/>
    </source>
</evidence>
<keyword evidence="7" id="KW-0676">Redox-active center</keyword>
<dbReference type="EMBL" id="LTDL01000021">
    <property type="protein sequence ID" value="OAG31254.1"/>
    <property type="molecule type" value="Genomic_DNA"/>
</dbReference>
<dbReference type="PANTHER" id="PTHR18929:SF132">
    <property type="entry name" value="PROTEIN DISULFIDE-ISOMERASE A3"/>
    <property type="match status" value="1"/>
</dbReference>
<evidence type="ECO:0000256" key="3">
    <source>
        <dbReference type="ARBA" id="ARBA00006347"/>
    </source>
</evidence>
<keyword evidence="6 10" id="KW-0413">Isomerase</keyword>
<evidence type="ECO:0000313" key="10">
    <source>
        <dbReference type="EMBL" id="OAG31254.1"/>
    </source>
</evidence>
<dbReference type="VEuPathDB" id="MicrosporidiaDB:NEDG_01667"/>
<protein>
    <recommendedName>
        <fullName evidence="4">protein disulfide-isomerase</fullName>
        <ecNumber evidence="4">5.3.4.1</ecNumber>
    </recommendedName>
</protein>
<comment type="similarity">
    <text evidence="3">Belongs to the protein disulfide isomerase family.</text>
</comment>
<organism evidence="10 11">
    <name type="scientific">Nematocida displodere</name>
    <dbReference type="NCBI Taxonomy" id="1805483"/>
    <lineage>
        <taxon>Eukaryota</taxon>
        <taxon>Fungi</taxon>
        <taxon>Fungi incertae sedis</taxon>
        <taxon>Microsporidia</taxon>
        <taxon>Nematocida</taxon>
    </lineage>
</organism>
<evidence type="ECO:0000256" key="8">
    <source>
        <dbReference type="SAM" id="SignalP"/>
    </source>
</evidence>
<dbReference type="Gene3D" id="3.40.30.10">
    <property type="entry name" value="Glutaredoxin"/>
    <property type="match status" value="2"/>
</dbReference>
<dbReference type="PROSITE" id="PS51257">
    <property type="entry name" value="PROKAR_LIPOPROTEIN"/>
    <property type="match status" value="1"/>
</dbReference>
<dbReference type="RefSeq" id="XP_067544975.1">
    <property type="nucleotide sequence ID" value="XM_067689085.1"/>
</dbReference>
<sequence>MRFNVLVGALVGAGLGFIACEVMTESAETKARAVASQGMASEGMKVTIEGGENQEQEGVSLLLSKSAILFSRMELTDAEVEATQKAMLVPFKVSSDEAFAKENGLSFPGFFYASEFGTYKYPLSEEEAGQETQHKALARKLAILQNIARIPLFGEITENNFKEYEESGLQTVYLVEETGKVESFKWLEETAEAHKYKVKLALLNFTKTEFFLNSAGVKKSMLPALFIIAVEEGKSISKYLLKDAKKASECTEFIQSFLDGTAAQFSMSEDLPSGSEAESEKGVKKVVMHNFKEIAFDITKDTIIVFHVDWCGFCKTFMPEFETLSATLRDAKVTDVVFGKMLMSANDLPVDANVNAIQAFPTIRLFKKGTNEVVDYVNRDKPANAEFVLEFLREHCDIPATVTLPAKTAASSEDAVKDEELKIDL</sequence>
<evidence type="ECO:0000313" key="11">
    <source>
        <dbReference type="Proteomes" id="UP000185944"/>
    </source>
</evidence>
<accession>A0A177EH04</accession>
<keyword evidence="11" id="KW-1185">Reference proteome</keyword>
<dbReference type="Pfam" id="PF00085">
    <property type="entry name" value="Thioredoxin"/>
    <property type="match status" value="1"/>
</dbReference>
<dbReference type="InterPro" id="IPR013766">
    <property type="entry name" value="Thioredoxin_domain"/>
</dbReference>
<evidence type="ECO:0000256" key="6">
    <source>
        <dbReference type="ARBA" id="ARBA00023235"/>
    </source>
</evidence>
<comment type="catalytic activity">
    <reaction evidence="1">
        <text>Catalyzes the rearrangement of -S-S- bonds in proteins.</text>
        <dbReference type="EC" id="5.3.4.1"/>
    </reaction>
</comment>
<reference evidence="10 11" key="1">
    <citation type="submission" date="2016-02" db="EMBL/GenBank/DDBJ databases">
        <title>Discovery of a natural microsporidian pathogen with a broad tissue tropism in Caenorhabditis elegans.</title>
        <authorList>
            <person name="Luallen R.J."/>
            <person name="Reinke A.W."/>
            <person name="Tong L."/>
            <person name="Botts M.R."/>
            <person name="Felix M.-A."/>
            <person name="Troemel E.R."/>
        </authorList>
    </citation>
    <scope>NUCLEOTIDE SEQUENCE [LARGE SCALE GENOMIC DNA]</scope>
    <source>
        <strain evidence="10 11">JUm2807</strain>
    </source>
</reference>
<dbReference type="AlphaFoldDB" id="A0A177EH04"/>
<dbReference type="OrthoDB" id="427280at2759"/>
<comment type="subcellular location">
    <subcellularLocation>
        <location evidence="2">Endoplasmic reticulum lumen</location>
    </subcellularLocation>
</comment>
<evidence type="ECO:0000256" key="2">
    <source>
        <dbReference type="ARBA" id="ARBA00004319"/>
    </source>
</evidence>
<dbReference type="GO" id="GO:0034976">
    <property type="term" value="P:response to endoplasmic reticulum stress"/>
    <property type="evidence" value="ECO:0007669"/>
    <property type="project" value="TreeGrafter"/>
</dbReference>
<evidence type="ECO:0000256" key="7">
    <source>
        <dbReference type="ARBA" id="ARBA00023284"/>
    </source>
</evidence>
<dbReference type="GeneID" id="93648017"/>
<feature type="signal peptide" evidence="8">
    <location>
        <begin position="1"/>
        <end position="20"/>
    </location>
</feature>
<name>A0A177EH04_9MICR</name>
<dbReference type="STRING" id="1805483.A0A177EH04"/>
<evidence type="ECO:0000256" key="5">
    <source>
        <dbReference type="ARBA" id="ARBA00022824"/>
    </source>
</evidence>
<dbReference type="Proteomes" id="UP000185944">
    <property type="component" value="Unassembled WGS sequence"/>
</dbReference>
<dbReference type="GO" id="GO:0005788">
    <property type="term" value="C:endoplasmic reticulum lumen"/>
    <property type="evidence" value="ECO:0007669"/>
    <property type="project" value="UniProtKB-SubCell"/>
</dbReference>
<dbReference type="GO" id="GO:0006457">
    <property type="term" value="P:protein folding"/>
    <property type="evidence" value="ECO:0007669"/>
    <property type="project" value="TreeGrafter"/>
</dbReference>
<dbReference type="EC" id="5.3.4.1" evidence="4"/>
<dbReference type="PANTHER" id="PTHR18929">
    <property type="entry name" value="PROTEIN DISULFIDE ISOMERASE"/>
    <property type="match status" value="1"/>
</dbReference>
<evidence type="ECO:0000256" key="4">
    <source>
        <dbReference type="ARBA" id="ARBA00012723"/>
    </source>
</evidence>
<dbReference type="SUPFAM" id="SSF52833">
    <property type="entry name" value="Thioredoxin-like"/>
    <property type="match status" value="2"/>
</dbReference>
<gene>
    <name evidence="10" type="ORF">NEDG_01667</name>
</gene>
<dbReference type="Pfam" id="PF13848">
    <property type="entry name" value="Thioredoxin_6"/>
    <property type="match status" value="1"/>
</dbReference>